<dbReference type="EMBL" id="JAKTTI010000002">
    <property type="protein sequence ID" value="MCH1624284.1"/>
    <property type="molecule type" value="Genomic_DNA"/>
</dbReference>
<sequence>MIPKKVLEQLQHIGQTYKKIDEIILFGSRAYGDYSDRSDIDLAIVAPDIPAKEWLELVFELEEDLYTLLLLDIVKFDEASDSLKTEILKSGKVLYKAVNEKYQ</sequence>
<dbReference type="PANTHER" id="PTHR43449">
    <property type="entry name" value="NUCLEOTIDYLTRANSFERASE"/>
    <property type="match status" value="1"/>
</dbReference>
<evidence type="ECO:0000313" key="2">
    <source>
        <dbReference type="EMBL" id="MCH1624284.1"/>
    </source>
</evidence>
<dbReference type="Proteomes" id="UP001431131">
    <property type="component" value="Unassembled WGS sequence"/>
</dbReference>
<reference evidence="2" key="1">
    <citation type="submission" date="2022-02" db="EMBL/GenBank/DDBJ databases">
        <title>Fredinandcohnia quinoae sp. nov. isolated from Chenopodium quinoa seeds.</title>
        <authorList>
            <person name="Saati-Santamaria Z."/>
            <person name="Flores-Felix J.D."/>
            <person name="Igual J.M."/>
            <person name="Velazquez E."/>
            <person name="Garcia-Fraile P."/>
            <person name="Martinez-Molina E."/>
        </authorList>
    </citation>
    <scope>NUCLEOTIDE SEQUENCE</scope>
    <source>
        <strain evidence="2">SECRCQ15</strain>
    </source>
</reference>
<protein>
    <submittedName>
        <fullName evidence="2">Nucleotidyltransferase domain-containing protein</fullName>
    </submittedName>
</protein>
<dbReference type="InterPro" id="IPR043519">
    <property type="entry name" value="NT_sf"/>
</dbReference>
<feature type="domain" description="Polymerase beta nucleotidyltransferase" evidence="1">
    <location>
        <begin position="8"/>
        <end position="96"/>
    </location>
</feature>
<comment type="caution">
    <text evidence="2">The sequence shown here is derived from an EMBL/GenBank/DDBJ whole genome shotgun (WGS) entry which is preliminary data.</text>
</comment>
<evidence type="ECO:0000259" key="1">
    <source>
        <dbReference type="Pfam" id="PF18765"/>
    </source>
</evidence>
<gene>
    <name evidence="2" type="ORF">MJG50_03005</name>
</gene>
<dbReference type="PANTHER" id="PTHR43449:SF1">
    <property type="entry name" value="POLYMERASE BETA NUCLEOTIDYLTRANSFERASE DOMAIN-CONTAINING PROTEIN"/>
    <property type="match status" value="1"/>
</dbReference>
<organism evidence="2 3">
    <name type="scientific">Fredinandcohnia quinoae</name>
    <dbReference type="NCBI Taxonomy" id="2918902"/>
    <lineage>
        <taxon>Bacteria</taxon>
        <taxon>Bacillati</taxon>
        <taxon>Bacillota</taxon>
        <taxon>Bacilli</taxon>
        <taxon>Bacillales</taxon>
        <taxon>Bacillaceae</taxon>
        <taxon>Fredinandcohnia</taxon>
    </lineage>
</organism>
<dbReference type="SUPFAM" id="SSF81301">
    <property type="entry name" value="Nucleotidyltransferase"/>
    <property type="match status" value="1"/>
</dbReference>
<keyword evidence="3" id="KW-1185">Reference proteome</keyword>
<dbReference type="Gene3D" id="3.30.460.10">
    <property type="entry name" value="Beta Polymerase, domain 2"/>
    <property type="match status" value="1"/>
</dbReference>
<proteinExistence type="predicted"/>
<dbReference type="CDD" id="cd05403">
    <property type="entry name" value="NT_KNTase_like"/>
    <property type="match status" value="1"/>
</dbReference>
<name>A0AAW5DY86_9BACI</name>
<dbReference type="Pfam" id="PF18765">
    <property type="entry name" value="Polbeta"/>
    <property type="match status" value="1"/>
</dbReference>
<evidence type="ECO:0000313" key="3">
    <source>
        <dbReference type="Proteomes" id="UP001431131"/>
    </source>
</evidence>
<dbReference type="AlphaFoldDB" id="A0AAW5DY86"/>
<accession>A0AAW5DY86</accession>
<dbReference type="RefSeq" id="WP_240252547.1">
    <property type="nucleotide sequence ID" value="NZ_JAKTTI010000002.1"/>
</dbReference>
<dbReference type="InterPro" id="IPR041633">
    <property type="entry name" value="Polbeta"/>
</dbReference>